<dbReference type="GO" id="GO:0005737">
    <property type="term" value="C:cytoplasm"/>
    <property type="evidence" value="ECO:0007669"/>
    <property type="project" value="TreeGrafter"/>
</dbReference>
<name>F2WUC6_9ACTN</name>
<protein>
    <submittedName>
        <fullName evidence="3">Non-ribosomal peptide synthetase</fullName>
    </submittedName>
</protein>
<dbReference type="InterPro" id="IPR009081">
    <property type="entry name" value="PP-bd_ACP"/>
</dbReference>
<dbReference type="InterPro" id="IPR036736">
    <property type="entry name" value="ACP-like_sf"/>
</dbReference>
<gene>
    <name evidence="3" type="primary">mur14</name>
</gene>
<dbReference type="GO" id="GO:0031177">
    <property type="term" value="F:phosphopantetheine binding"/>
    <property type="evidence" value="ECO:0007669"/>
    <property type="project" value="TreeGrafter"/>
</dbReference>
<dbReference type="EMBL" id="HQ257512">
    <property type="protein sequence ID" value="ADZ45326.1"/>
    <property type="molecule type" value="Genomic_DNA"/>
</dbReference>
<dbReference type="GO" id="GO:0043041">
    <property type="term" value="P:amino acid activation for nonribosomal peptide biosynthetic process"/>
    <property type="evidence" value="ECO:0007669"/>
    <property type="project" value="TreeGrafter"/>
</dbReference>
<evidence type="ECO:0000256" key="1">
    <source>
        <dbReference type="SAM" id="MobiDB-lite"/>
    </source>
</evidence>
<dbReference type="PANTHER" id="PTHR45527:SF1">
    <property type="entry name" value="FATTY ACID SYNTHASE"/>
    <property type="match status" value="1"/>
</dbReference>
<dbReference type="PROSITE" id="PS50075">
    <property type="entry name" value="CARRIER"/>
    <property type="match status" value="1"/>
</dbReference>
<reference evidence="3" key="1">
    <citation type="journal article" date="2011" name="Mol. Biosyst.">
        <title>Identification of the gene cluster involved in muraymycin biosynthesis from Streptomyces sp. NRRL 30471.</title>
        <authorList>
            <person name="Cheng L."/>
            <person name="Chen W."/>
            <person name="Zhai L."/>
            <person name="Xu D."/>
            <person name="Huang T."/>
            <person name="Lin S."/>
            <person name="Zhou X."/>
            <person name="Deng Z."/>
        </authorList>
    </citation>
    <scope>NUCLEOTIDE SEQUENCE</scope>
    <source>
        <strain evidence="3">NRRL 30471</strain>
    </source>
</reference>
<sequence>MSDAYGGAVPEDEAPSQAPTDVPALVRKVWLSTLGVRRCGPDDNFFVEGGNSLLAADLVSKLRAELGLPLRLQTLLRNPTLASFTRIVADDMSAEQRLPRARRPEAPSNPL</sequence>
<dbReference type="AlphaFoldDB" id="F2WUC6"/>
<evidence type="ECO:0000313" key="3">
    <source>
        <dbReference type="EMBL" id="ADZ45326.1"/>
    </source>
</evidence>
<evidence type="ECO:0000259" key="2">
    <source>
        <dbReference type="PROSITE" id="PS50075"/>
    </source>
</evidence>
<dbReference type="SUPFAM" id="SSF47336">
    <property type="entry name" value="ACP-like"/>
    <property type="match status" value="1"/>
</dbReference>
<dbReference type="Pfam" id="PF00550">
    <property type="entry name" value="PP-binding"/>
    <property type="match status" value="1"/>
</dbReference>
<feature type="region of interest" description="Disordered" evidence="1">
    <location>
        <begin position="1"/>
        <end position="20"/>
    </location>
</feature>
<proteinExistence type="predicted"/>
<dbReference type="GO" id="GO:0044550">
    <property type="term" value="P:secondary metabolite biosynthetic process"/>
    <property type="evidence" value="ECO:0007669"/>
    <property type="project" value="TreeGrafter"/>
</dbReference>
<accession>F2WUC6</accession>
<dbReference type="PANTHER" id="PTHR45527">
    <property type="entry name" value="NONRIBOSOMAL PEPTIDE SYNTHETASE"/>
    <property type="match status" value="1"/>
</dbReference>
<dbReference type="Gene3D" id="1.10.1200.10">
    <property type="entry name" value="ACP-like"/>
    <property type="match status" value="1"/>
</dbReference>
<organism evidence="3">
    <name type="scientific">Streptomyces sp. NRRL 30471</name>
    <dbReference type="NCBI Taxonomy" id="996287"/>
    <lineage>
        <taxon>Bacteria</taxon>
        <taxon>Bacillati</taxon>
        <taxon>Actinomycetota</taxon>
        <taxon>Actinomycetes</taxon>
        <taxon>Kitasatosporales</taxon>
        <taxon>Streptomycetaceae</taxon>
        <taxon>Streptomyces</taxon>
    </lineage>
</organism>
<feature type="domain" description="Carrier" evidence="2">
    <location>
        <begin position="17"/>
        <end position="92"/>
    </location>
</feature>